<dbReference type="Gene3D" id="2.60.450.10">
    <property type="entry name" value="Lipopolysaccharide (LPS) transport protein A like domain"/>
    <property type="match status" value="1"/>
</dbReference>
<dbReference type="GO" id="GO:0017089">
    <property type="term" value="F:glycolipid transfer activity"/>
    <property type="evidence" value="ECO:0007669"/>
    <property type="project" value="TreeGrafter"/>
</dbReference>
<dbReference type="GO" id="GO:0030288">
    <property type="term" value="C:outer membrane-bounded periplasmic space"/>
    <property type="evidence" value="ECO:0007669"/>
    <property type="project" value="TreeGrafter"/>
</dbReference>
<organism evidence="5 6">
    <name type="scientific">Jhaorihella thermophila</name>
    <dbReference type="NCBI Taxonomy" id="488547"/>
    <lineage>
        <taxon>Bacteria</taxon>
        <taxon>Pseudomonadati</taxon>
        <taxon>Pseudomonadota</taxon>
        <taxon>Alphaproteobacteria</taxon>
        <taxon>Rhodobacterales</taxon>
        <taxon>Paracoccaceae</taxon>
        <taxon>Jhaorihella</taxon>
    </lineage>
</organism>
<evidence type="ECO:0000256" key="2">
    <source>
        <dbReference type="ARBA" id="ARBA00022729"/>
    </source>
</evidence>
<evidence type="ECO:0000313" key="5">
    <source>
        <dbReference type="EMBL" id="SEF87963.1"/>
    </source>
</evidence>
<proteinExistence type="predicted"/>
<dbReference type="OrthoDB" id="9811926at2"/>
<evidence type="ECO:0000256" key="3">
    <source>
        <dbReference type="ARBA" id="ARBA00022764"/>
    </source>
</evidence>
<keyword evidence="6" id="KW-1185">Reference proteome</keyword>
<dbReference type="PANTHER" id="PTHR36504">
    <property type="entry name" value="LIPOPOLYSACCHARIDE EXPORT SYSTEM PROTEIN LPTA"/>
    <property type="match status" value="1"/>
</dbReference>
<dbReference type="InterPro" id="IPR052037">
    <property type="entry name" value="LPS_export_LptA"/>
</dbReference>
<dbReference type="InterPro" id="IPR014340">
    <property type="entry name" value="LptA"/>
</dbReference>
<protein>
    <submittedName>
        <fullName evidence="5">Lipopolysaccharide export system protein LptA</fullName>
    </submittedName>
</protein>
<dbReference type="Proteomes" id="UP000236742">
    <property type="component" value="Unassembled WGS sequence"/>
</dbReference>
<keyword evidence="1" id="KW-0813">Transport</keyword>
<feature type="domain" description="Organic solvent tolerance-like N-terminal" evidence="4">
    <location>
        <begin position="33"/>
        <end position="139"/>
    </location>
</feature>
<dbReference type="GO" id="GO:0009279">
    <property type="term" value="C:cell outer membrane"/>
    <property type="evidence" value="ECO:0007669"/>
    <property type="project" value="TreeGrafter"/>
</dbReference>
<gene>
    <name evidence="5" type="ORF">SAMN05421751_10699</name>
</gene>
<dbReference type="NCBIfam" id="TIGR03002">
    <property type="entry name" value="outer_YhbN_LptA"/>
    <property type="match status" value="1"/>
</dbReference>
<dbReference type="GO" id="GO:0015920">
    <property type="term" value="P:lipopolysaccharide transport"/>
    <property type="evidence" value="ECO:0007669"/>
    <property type="project" value="InterPro"/>
</dbReference>
<accession>A0A1H5VL90</accession>
<dbReference type="GO" id="GO:0001530">
    <property type="term" value="F:lipopolysaccharide binding"/>
    <property type="evidence" value="ECO:0007669"/>
    <property type="project" value="InterPro"/>
</dbReference>
<dbReference type="EMBL" id="FNVD01000006">
    <property type="protein sequence ID" value="SEF87963.1"/>
    <property type="molecule type" value="Genomic_DNA"/>
</dbReference>
<dbReference type="AlphaFoldDB" id="A0A1H5VL90"/>
<name>A0A1H5VL90_9RHOB</name>
<evidence type="ECO:0000259" key="4">
    <source>
        <dbReference type="Pfam" id="PF03968"/>
    </source>
</evidence>
<sequence length="156" mass="16313">MSLSLLLGAVPARAEGTSVPFGSFKADPTLPVEVVSESLDVNQADGSAEFIGKVVVTQGQMRLSADRVLVIYDQEAKGIERLEAEGNVLLVNGPEAAAEADRADYTIDSGIVILTGNVLLTQGPSTLASNRATVNLVSGTASMEGRVKTILRTEQN</sequence>
<dbReference type="PANTHER" id="PTHR36504:SF1">
    <property type="entry name" value="LIPOPOLYSACCHARIDE EXPORT SYSTEM PROTEIN LPTA"/>
    <property type="match status" value="1"/>
</dbReference>
<evidence type="ECO:0000313" key="6">
    <source>
        <dbReference type="Proteomes" id="UP000236742"/>
    </source>
</evidence>
<reference evidence="5 6" key="1">
    <citation type="submission" date="2016-10" db="EMBL/GenBank/DDBJ databases">
        <authorList>
            <person name="de Groot N.N."/>
        </authorList>
    </citation>
    <scope>NUCLEOTIDE SEQUENCE [LARGE SCALE GENOMIC DNA]</scope>
    <source>
        <strain evidence="5 6">DSM 23413</strain>
    </source>
</reference>
<evidence type="ECO:0000256" key="1">
    <source>
        <dbReference type="ARBA" id="ARBA00022448"/>
    </source>
</evidence>
<keyword evidence="2" id="KW-0732">Signal</keyword>
<dbReference type="Pfam" id="PF03968">
    <property type="entry name" value="LptD_N"/>
    <property type="match status" value="1"/>
</dbReference>
<keyword evidence="3" id="KW-0574">Periplasm</keyword>
<dbReference type="InterPro" id="IPR005653">
    <property type="entry name" value="OstA-like_N"/>
</dbReference>